<dbReference type="SUPFAM" id="SSF53244">
    <property type="entry name" value="MurD-like peptide ligases, peptide-binding domain"/>
    <property type="match status" value="1"/>
</dbReference>
<comment type="caution">
    <text evidence="2">The sequence shown here is derived from an EMBL/GenBank/DDBJ whole genome shotgun (WGS) entry which is preliminary data.</text>
</comment>
<proteinExistence type="predicted"/>
<dbReference type="EMBL" id="VSSQ01021133">
    <property type="protein sequence ID" value="MPM66513.1"/>
    <property type="molecule type" value="Genomic_DNA"/>
</dbReference>
<organism evidence="2">
    <name type="scientific">bioreactor metagenome</name>
    <dbReference type="NCBI Taxonomy" id="1076179"/>
    <lineage>
        <taxon>unclassified sequences</taxon>
        <taxon>metagenomes</taxon>
        <taxon>ecological metagenomes</taxon>
    </lineage>
</organism>
<dbReference type="EC" id="6.3.2.-" evidence="2"/>
<dbReference type="InterPro" id="IPR036615">
    <property type="entry name" value="Mur_ligase_C_dom_sf"/>
</dbReference>
<protein>
    <submittedName>
        <fullName evidence="2">UDP-N-acetylmuramoyl-L-alanyl-D-glutamate--2, 6-diaminopimelate ligase</fullName>
        <ecNumber evidence="2">6.3.2.-</ecNumber>
    </submittedName>
</protein>
<dbReference type="AlphaFoldDB" id="A0A645BTE3"/>
<dbReference type="InterPro" id="IPR004101">
    <property type="entry name" value="Mur_ligase_C"/>
</dbReference>
<feature type="domain" description="Mur ligase C-terminal" evidence="1">
    <location>
        <begin position="23"/>
        <end position="149"/>
    </location>
</feature>
<gene>
    <name evidence="2" type="primary">murE_38</name>
    <name evidence="2" type="ORF">SDC9_113422</name>
</gene>
<name>A0A645BTE3_9ZZZZ</name>
<dbReference type="GO" id="GO:0016881">
    <property type="term" value="F:acid-amino acid ligase activity"/>
    <property type="evidence" value="ECO:0007669"/>
    <property type="project" value="InterPro"/>
</dbReference>
<reference evidence="2" key="1">
    <citation type="submission" date="2019-08" db="EMBL/GenBank/DDBJ databases">
        <authorList>
            <person name="Kucharzyk K."/>
            <person name="Murdoch R.W."/>
            <person name="Higgins S."/>
            <person name="Loffler F."/>
        </authorList>
    </citation>
    <scope>NUCLEOTIDE SEQUENCE</scope>
</reference>
<keyword evidence="2" id="KW-0436">Ligase</keyword>
<dbReference type="Gene3D" id="3.90.190.20">
    <property type="entry name" value="Mur ligase, C-terminal domain"/>
    <property type="match status" value="1"/>
</dbReference>
<sequence>MLRTLGLYEPHILPNFAKNQIPGRFQQLSSEPNLYVDGAHTHHSLASLLSSFSHLHTGSDNTVIYGALEDKDHTHMVSLVLEHFSTIIISKPGSYKKSDIVMLRALFEQQAAASSKPVHIYLVEDNGEALKQAYALTPKHAAILVCGSFYLAGGVKAAYDEIKEHYESQLA</sequence>
<dbReference type="Pfam" id="PF02875">
    <property type="entry name" value="Mur_ligase_C"/>
    <property type="match status" value="1"/>
</dbReference>
<evidence type="ECO:0000259" key="1">
    <source>
        <dbReference type="Pfam" id="PF02875"/>
    </source>
</evidence>
<accession>A0A645BTE3</accession>
<evidence type="ECO:0000313" key="2">
    <source>
        <dbReference type="EMBL" id="MPM66513.1"/>
    </source>
</evidence>